<evidence type="ECO:0000256" key="1">
    <source>
        <dbReference type="SAM" id="MobiDB-lite"/>
    </source>
</evidence>
<proteinExistence type="predicted"/>
<evidence type="ECO:0000313" key="3">
    <source>
        <dbReference type="Proteomes" id="UP001176941"/>
    </source>
</evidence>
<dbReference type="Proteomes" id="UP001176941">
    <property type="component" value="Chromosome 3"/>
</dbReference>
<feature type="compositionally biased region" description="Basic and acidic residues" evidence="1">
    <location>
        <begin position="20"/>
        <end position="30"/>
    </location>
</feature>
<gene>
    <name evidence="2" type="ORF">MRATA1EN1_LOCUS19068</name>
</gene>
<evidence type="ECO:0000313" key="2">
    <source>
        <dbReference type="EMBL" id="CAI9170106.1"/>
    </source>
</evidence>
<name>A0ABN8ZAU9_RANTA</name>
<sequence length="117" mass="12335">MGPPLAPPLGTAHPGGGRQGKREGLNRRPSADVGVPWTPDPGTRVPLLRAQSDHGHVLPGRPSGPAWMPRQPPLPCPGRRLCPAHLQEKAAAAAPSARARVRRRVTRRSGESGPSPI</sequence>
<dbReference type="EMBL" id="OX459939">
    <property type="protein sequence ID" value="CAI9170106.1"/>
    <property type="molecule type" value="Genomic_DNA"/>
</dbReference>
<keyword evidence="3" id="KW-1185">Reference proteome</keyword>
<protein>
    <submittedName>
        <fullName evidence="2">Uncharacterized protein</fullName>
    </submittedName>
</protein>
<feature type="region of interest" description="Disordered" evidence="1">
    <location>
        <begin position="1"/>
        <end position="117"/>
    </location>
</feature>
<accession>A0ABN8ZAU9</accession>
<reference evidence="2" key="1">
    <citation type="submission" date="2023-04" db="EMBL/GenBank/DDBJ databases">
        <authorList>
            <consortium name="ELIXIR-Norway"/>
        </authorList>
    </citation>
    <scope>NUCLEOTIDE SEQUENCE [LARGE SCALE GENOMIC DNA]</scope>
</reference>
<organism evidence="2 3">
    <name type="scientific">Rangifer tarandus platyrhynchus</name>
    <name type="common">Svalbard reindeer</name>
    <dbReference type="NCBI Taxonomy" id="3082113"/>
    <lineage>
        <taxon>Eukaryota</taxon>
        <taxon>Metazoa</taxon>
        <taxon>Chordata</taxon>
        <taxon>Craniata</taxon>
        <taxon>Vertebrata</taxon>
        <taxon>Euteleostomi</taxon>
        <taxon>Mammalia</taxon>
        <taxon>Eutheria</taxon>
        <taxon>Laurasiatheria</taxon>
        <taxon>Artiodactyla</taxon>
        <taxon>Ruminantia</taxon>
        <taxon>Pecora</taxon>
        <taxon>Cervidae</taxon>
        <taxon>Odocoileinae</taxon>
        <taxon>Rangifer</taxon>
    </lineage>
</organism>